<evidence type="ECO:0000256" key="2">
    <source>
        <dbReference type="ARBA" id="ARBA00022670"/>
    </source>
</evidence>
<dbReference type="InterPro" id="IPR015410">
    <property type="entry name" value="DUF1985"/>
</dbReference>
<dbReference type="InterPro" id="IPR003653">
    <property type="entry name" value="Peptidase_C48_C"/>
</dbReference>
<dbReference type="SUPFAM" id="SSF54001">
    <property type="entry name" value="Cysteine proteinases"/>
    <property type="match status" value="1"/>
</dbReference>
<dbReference type="PANTHER" id="PTHR48449">
    <property type="entry name" value="DUF1985 DOMAIN-CONTAINING PROTEIN"/>
    <property type="match status" value="1"/>
</dbReference>
<dbReference type="AlphaFoldDB" id="A0A5A7UGY3"/>
<dbReference type="GO" id="GO:0008234">
    <property type="term" value="F:cysteine-type peptidase activity"/>
    <property type="evidence" value="ECO:0007669"/>
    <property type="project" value="InterPro"/>
</dbReference>
<accession>A0A5A7UGY3</accession>
<gene>
    <name evidence="5" type="ORF">E6C27_scaffold190G00350</name>
</gene>
<evidence type="ECO:0000313" key="6">
    <source>
        <dbReference type="Proteomes" id="UP000321393"/>
    </source>
</evidence>
<keyword evidence="2" id="KW-0645">Protease</keyword>
<name>A0A5A7UGY3_CUCMM</name>
<dbReference type="Pfam" id="PF09331">
    <property type="entry name" value="DUF1985"/>
    <property type="match status" value="1"/>
</dbReference>
<keyword evidence="3" id="KW-0378">Hydrolase</keyword>
<organism evidence="5 6">
    <name type="scientific">Cucumis melo var. makuwa</name>
    <name type="common">Oriental melon</name>
    <dbReference type="NCBI Taxonomy" id="1194695"/>
    <lineage>
        <taxon>Eukaryota</taxon>
        <taxon>Viridiplantae</taxon>
        <taxon>Streptophyta</taxon>
        <taxon>Embryophyta</taxon>
        <taxon>Tracheophyta</taxon>
        <taxon>Spermatophyta</taxon>
        <taxon>Magnoliopsida</taxon>
        <taxon>eudicotyledons</taxon>
        <taxon>Gunneridae</taxon>
        <taxon>Pentapetalae</taxon>
        <taxon>rosids</taxon>
        <taxon>fabids</taxon>
        <taxon>Cucurbitales</taxon>
        <taxon>Cucurbitaceae</taxon>
        <taxon>Benincaseae</taxon>
        <taxon>Cucumis</taxon>
    </lineage>
</organism>
<dbReference type="EMBL" id="SSTE01009356">
    <property type="protein sequence ID" value="KAA0053486.1"/>
    <property type="molecule type" value="Genomic_DNA"/>
</dbReference>
<evidence type="ECO:0000259" key="4">
    <source>
        <dbReference type="PROSITE" id="PS50600"/>
    </source>
</evidence>
<comment type="similarity">
    <text evidence="1">Belongs to the peptidase C48 family.</text>
</comment>
<evidence type="ECO:0000313" key="5">
    <source>
        <dbReference type="EMBL" id="KAA0053486.1"/>
    </source>
</evidence>
<evidence type="ECO:0000256" key="1">
    <source>
        <dbReference type="ARBA" id="ARBA00005234"/>
    </source>
</evidence>
<dbReference type="InterPro" id="IPR038765">
    <property type="entry name" value="Papain-like_cys_pep_sf"/>
</dbReference>
<protein>
    <submittedName>
        <fullName evidence="5">Ulp1-like peptidase</fullName>
    </submittedName>
</protein>
<evidence type="ECO:0000256" key="3">
    <source>
        <dbReference type="ARBA" id="ARBA00022801"/>
    </source>
</evidence>
<dbReference type="PANTHER" id="PTHR48449:SF1">
    <property type="entry name" value="DUF1985 DOMAIN-CONTAINING PROTEIN"/>
    <property type="match status" value="1"/>
</dbReference>
<comment type="caution">
    <text evidence="5">The sequence shown here is derived from an EMBL/GenBank/DDBJ whole genome shotgun (WGS) entry which is preliminary data.</text>
</comment>
<dbReference type="Pfam" id="PF02902">
    <property type="entry name" value="Peptidase_C48"/>
    <property type="match status" value="1"/>
</dbReference>
<dbReference type="OrthoDB" id="1751324at2759"/>
<dbReference type="PROSITE" id="PS50600">
    <property type="entry name" value="ULP_PROTEASE"/>
    <property type="match status" value="1"/>
</dbReference>
<feature type="domain" description="Ubiquitin-like protease family profile" evidence="4">
    <location>
        <begin position="541"/>
        <end position="759"/>
    </location>
</feature>
<proteinExistence type="inferred from homology"/>
<dbReference type="Gene3D" id="3.40.395.10">
    <property type="entry name" value="Adenoviral Proteinase, Chain A"/>
    <property type="match status" value="1"/>
</dbReference>
<sequence length="791" mass="91325">MTSTSTSTDGPLYKINPFHHFYSLVSCLSHLEKTTHNIKAKLKPDQLALFRKTKFGHFLDLNIVFNGPLIHYLLLREVEDEGKDSISFLLGDVVCTFGRREFNIITGLWGPKEDYIQLVGNSRLLEKFFKDKECVYVSDLEDIFLEYEGDDDDIVKLALVYFIEISLLGKDRRTKVDIGFFKIADDWNSFNNYDWGRIVFVRTLSALKRALDKQYAKGKKKSTQTKKYTINGFPHALQVWAYESIPTIIGCGVDKVNDHAIPRMLRWVCQQSPKSQTISQVFDSPMFIIKAVIEMTPEEEQLKIASGELFENFRSSTIIQSKNGGSKRVREVVNDEDDFKKSEKQKSKIKMKKATRNLEDRVAVVEGQLNSIKSDIDELKGMMSTILKHIGLQRKGDEGDHKVSEGLVDHTLESKDVDNAKTEDVDTGGTPNWLRMPKEDEHIEVKKKGDEDVLEKKVDIGLEEPIDVVDDEDVTEIEPFLTQRPHVRPARRKRASVYLSTPFTTLPKRSLTSTTSTSEYEAIVYDPMHKILDVHLDRLRAWITDKRTNDELRETFHGKKSKAFFRDLFMCRRWLSDEHLDAFFLFICLKIKAAGIPSSQNFTTADTIFMRILVSKWPLYKECIKENRPFDWDEEYRLVDYVVGSKEDFQDPWASVDYVYSPFNVHGNHWVLLCLDLVSCQVKVWDSLPSLTTAEDMTNILLPIRQLVPKLLDSTGFFDRRGRSSTYKEPWPVVIVDSIPLQRNNSDCGVFTIKYFEYIAAGVGLDTLCQENMSYFRKQLAFQLWTNTPMY</sequence>
<reference evidence="5 6" key="1">
    <citation type="submission" date="2019-08" db="EMBL/GenBank/DDBJ databases">
        <title>Draft genome sequences of two oriental melons (Cucumis melo L. var makuwa).</title>
        <authorList>
            <person name="Kwon S.-Y."/>
        </authorList>
    </citation>
    <scope>NUCLEOTIDE SEQUENCE [LARGE SCALE GENOMIC DNA]</scope>
    <source>
        <strain evidence="6">cv. SW 3</strain>
        <tissue evidence="5">Leaf</tissue>
    </source>
</reference>
<dbReference type="GO" id="GO:0006508">
    <property type="term" value="P:proteolysis"/>
    <property type="evidence" value="ECO:0007669"/>
    <property type="project" value="UniProtKB-KW"/>
</dbReference>
<dbReference type="Proteomes" id="UP000321393">
    <property type="component" value="Unassembled WGS sequence"/>
</dbReference>